<dbReference type="PANTHER" id="PTHR30627">
    <property type="entry name" value="PEPTIDOGLYCAN D,D-TRANSPEPTIDASE"/>
    <property type="match status" value="1"/>
</dbReference>
<evidence type="ECO:0000256" key="1">
    <source>
        <dbReference type="ARBA" id="ARBA00004370"/>
    </source>
</evidence>
<comment type="caution">
    <text evidence="10">The sequence shown here is derived from an EMBL/GenBank/DDBJ whole genome shotgun (WGS) entry which is preliminary data.</text>
</comment>
<keyword evidence="7" id="KW-0812">Transmembrane</keyword>
<dbReference type="InterPro" id="IPR050515">
    <property type="entry name" value="Beta-lactam/transpept"/>
</dbReference>
<keyword evidence="7" id="KW-1133">Transmembrane helix</keyword>
<feature type="domain" description="Penicillin-binding protein transpeptidase" evidence="8">
    <location>
        <begin position="263"/>
        <end position="576"/>
    </location>
</feature>
<evidence type="ECO:0000256" key="3">
    <source>
        <dbReference type="ARBA" id="ARBA00007171"/>
    </source>
</evidence>
<evidence type="ECO:0000313" key="11">
    <source>
        <dbReference type="Proteomes" id="UP000037558"/>
    </source>
</evidence>
<gene>
    <name evidence="10" type="ORF">AMD01_13895</name>
</gene>
<dbReference type="InterPro" id="IPR012338">
    <property type="entry name" value="Beta-lactam/transpept-like"/>
</dbReference>
<evidence type="ECO:0000256" key="6">
    <source>
        <dbReference type="ARBA" id="ARBA00034000"/>
    </source>
</evidence>
<dbReference type="GO" id="GO:0009252">
    <property type="term" value="P:peptidoglycan biosynthetic process"/>
    <property type="evidence" value="ECO:0007669"/>
    <property type="project" value="UniProtKB-UniPathway"/>
</dbReference>
<evidence type="ECO:0000256" key="2">
    <source>
        <dbReference type="ARBA" id="ARBA00004752"/>
    </source>
</evidence>
<dbReference type="UniPathway" id="UPA00219"/>
<proteinExistence type="inferred from homology"/>
<accession>A0A0M0KYD0</accession>
<evidence type="ECO:0000256" key="4">
    <source>
        <dbReference type="ARBA" id="ARBA00012448"/>
    </source>
</evidence>
<evidence type="ECO:0000256" key="5">
    <source>
        <dbReference type="ARBA" id="ARBA00023136"/>
    </source>
</evidence>
<evidence type="ECO:0000313" key="10">
    <source>
        <dbReference type="EMBL" id="KOO43830.1"/>
    </source>
</evidence>
<dbReference type="GO" id="GO:0071972">
    <property type="term" value="F:peptidoglycan L,D-transpeptidase activity"/>
    <property type="evidence" value="ECO:0007669"/>
    <property type="project" value="TreeGrafter"/>
</dbReference>
<comment type="pathway">
    <text evidence="2">Cell wall biogenesis; peptidoglycan biosynthesis.</text>
</comment>
<reference evidence="11" key="1">
    <citation type="submission" date="2015-08" db="EMBL/GenBank/DDBJ databases">
        <title>Fjat-14210 dsm16467.</title>
        <authorList>
            <person name="Liu B."/>
            <person name="Wang J."/>
            <person name="Zhu Y."/>
            <person name="Liu G."/>
            <person name="Chen Q."/>
            <person name="Chen Z."/>
            <person name="Lan J."/>
            <person name="Che J."/>
            <person name="Ge C."/>
            <person name="Shi H."/>
            <person name="Pan Z."/>
            <person name="Liu X."/>
        </authorList>
    </citation>
    <scope>NUCLEOTIDE SEQUENCE [LARGE SCALE GENOMIC DNA]</scope>
    <source>
        <strain evidence="11">DSM 16467</strain>
    </source>
</reference>
<dbReference type="PATRIC" id="fig|284581.3.peg.3845"/>
<dbReference type="Pfam" id="PF03717">
    <property type="entry name" value="PBP_dimer"/>
    <property type="match status" value="1"/>
</dbReference>
<feature type="transmembrane region" description="Helical" evidence="7">
    <location>
        <begin position="7"/>
        <end position="27"/>
    </location>
</feature>
<evidence type="ECO:0000259" key="8">
    <source>
        <dbReference type="Pfam" id="PF00905"/>
    </source>
</evidence>
<dbReference type="EMBL" id="LILC01000019">
    <property type="protein sequence ID" value="KOO43830.1"/>
    <property type="molecule type" value="Genomic_DNA"/>
</dbReference>
<comment type="catalytic activity">
    <reaction evidence="6">
        <text>Preferential cleavage: (Ac)2-L-Lys-D-Ala-|-D-Ala. Also transpeptidation of peptidyl-alanyl moieties that are N-acyl substituents of D-alanine.</text>
        <dbReference type="EC" id="3.4.16.4"/>
    </reaction>
</comment>
<comment type="similarity">
    <text evidence="3">Belongs to the transpeptidase family.</text>
</comment>
<name>A0A0M0KYD0_9BACI</name>
<dbReference type="InterPro" id="IPR036138">
    <property type="entry name" value="PBP_dimer_sf"/>
</dbReference>
<dbReference type="EC" id="3.4.16.4" evidence="4"/>
<dbReference type="GO" id="GO:0071555">
    <property type="term" value="P:cell wall organization"/>
    <property type="evidence" value="ECO:0007669"/>
    <property type="project" value="TreeGrafter"/>
</dbReference>
<evidence type="ECO:0000256" key="7">
    <source>
        <dbReference type="SAM" id="Phobius"/>
    </source>
</evidence>
<dbReference type="InterPro" id="IPR001460">
    <property type="entry name" value="PCN-bd_Tpept"/>
</dbReference>
<dbReference type="SUPFAM" id="SSF56519">
    <property type="entry name" value="Penicillin binding protein dimerisation domain"/>
    <property type="match status" value="1"/>
</dbReference>
<feature type="domain" description="Penicillin-binding protein dimerisation" evidence="9">
    <location>
        <begin position="62"/>
        <end position="218"/>
    </location>
</feature>
<sequence length="582" mass="64980">MKNTVKRIHFVLIIMMIMIGVLVGRMAQIQLIDTESFSKEKINLIESSVKQRTQEMILNDGRGQFTDKNGVPLTVQKERRLVVFPFVKEMTWPKEKVASIMQHTSATLDEQINTLDKPAVIGETLTSEQAKEINALKIPGVFALNVQKKVKNPVAEQLIGITGENKNVMTKRYNKKVNDGELSINTPIGVSGLQSSFDEFLIPEQESKLLYHVDRRGGPLFGIEVKYTGAGNPFYPVSVQTTIDSSIQQKMENILDEHALKEGGAVLLDIDTNEVVAMTSRPHINQQRSSGVGNRMLVPQVPGSVFKTVIAAAAIDSGIDTYKRTFNCDLDIYNKLEKQAKRKGMLNFQDSFAESCNYTFGTVAKEMVKENKTIIDEYANKLGLVDPVGWQGDVFHFDDFKQFDNEGKGIIWHQDKASTYSKEIAQTAIGQRDVRVTPLAVANMMATIARGGEKKQVRVVDRIQYKNGATLYTFQPQKLQGDHIAPYTAIRLRQLLKEVVDHPKGTGRRFQSLAVQVAGKSGTADIRAVEGKNTNIINKWFAGYFPANHPKYALVVVDLNTESSTTPTNAVFYDIVNTLYPK</sequence>
<protein>
    <recommendedName>
        <fullName evidence="4">serine-type D-Ala-D-Ala carboxypeptidase</fullName>
        <ecNumber evidence="4">3.4.16.4</ecNumber>
    </recommendedName>
</protein>
<dbReference type="GO" id="GO:0009002">
    <property type="term" value="F:serine-type D-Ala-D-Ala carboxypeptidase activity"/>
    <property type="evidence" value="ECO:0007669"/>
    <property type="project" value="UniProtKB-EC"/>
</dbReference>
<comment type="subcellular location">
    <subcellularLocation>
        <location evidence="1">Membrane</location>
    </subcellularLocation>
</comment>
<evidence type="ECO:0000259" key="9">
    <source>
        <dbReference type="Pfam" id="PF03717"/>
    </source>
</evidence>
<dbReference type="STRING" id="284581.AMD01_13895"/>
<dbReference type="GO" id="GO:0008658">
    <property type="term" value="F:penicillin binding"/>
    <property type="evidence" value="ECO:0007669"/>
    <property type="project" value="InterPro"/>
</dbReference>
<dbReference type="OrthoDB" id="2985542at2"/>
<dbReference type="GO" id="GO:0005886">
    <property type="term" value="C:plasma membrane"/>
    <property type="evidence" value="ECO:0007669"/>
    <property type="project" value="TreeGrafter"/>
</dbReference>
<dbReference type="AlphaFoldDB" id="A0A0M0KYD0"/>
<dbReference type="RefSeq" id="WP_053402030.1">
    <property type="nucleotide sequence ID" value="NZ_LILC01000019.1"/>
</dbReference>
<dbReference type="Gene3D" id="3.90.1310.10">
    <property type="entry name" value="Penicillin-binding protein 2a (Domain 2)"/>
    <property type="match status" value="1"/>
</dbReference>
<dbReference type="InterPro" id="IPR005311">
    <property type="entry name" value="PBP_dimer"/>
</dbReference>
<dbReference type="Gene3D" id="3.40.710.10">
    <property type="entry name" value="DD-peptidase/beta-lactamase superfamily"/>
    <property type="match status" value="1"/>
</dbReference>
<dbReference type="Pfam" id="PF00905">
    <property type="entry name" value="Transpeptidase"/>
    <property type="match status" value="1"/>
</dbReference>
<keyword evidence="11" id="KW-1185">Reference proteome</keyword>
<organism evidence="10 11">
    <name type="scientific">Priestia koreensis</name>
    <dbReference type="NCBI Taxonomy" id="284581"/>
    <lineage>
        <taxon>Bacteria</taxon>
        <taxon>Bacillati</taxon>
        <taxon>Bacillota</taxon>
        <taxon>Bacilli</taxon>
        <taxon>Bacillales</taxon>
        <taxon>Bacillaceae</taxon>
        <taxon>Priestia</taxon>
    </lineage>
</organism>
<dbReference type="SUPFAM" id="SSF56601">
    <property type="entry name" value="beta-lactamase/transpeptidase-like"/>
    <property type="match status" value="1"/>
</dbReference>
<dbReference type="PANTHER" id="PTHR30627:SF24">
    <property type="entry name" value="PENICILLIN-BINDING PROTEIN 4B"/>
    <property type="match status" value="1"/>
</dbReference>
<keyword evidence="5 7" id="KW-0472">Membrane</keyword>
<dbReference type="Proteomes" id="UP000037558">
    <property type="component" value="Unassembled WGS sequence"/>
</dbReference>